<protein>
    <submittedName>
        <fullName evidence="5">Quercetin 2,3-dioxygenase</fullName>
    </submittedName>
</protein>
<comment type="similarity">
    <text evidence="1 2">Belongs to the pirin family.</text>
</comment>
<dbReference type="InterPro" id="IPR041602">
    <property type="entry name" value="Quercetinase_C"/>
</dbReference>
<feature type="domain" description="Quercetin 2,3-dioxygenase C-terminal cupin" evidence="4">
    <location>
        <begin position="148"/>
        <end position="233"/>
    </location>
</feature>
<evidence type="ECO:0000256" key="1">
    <source>
        <dbReference type="ARBA" id="ARBA00008416"/>
    </source>
</evidence>
<feature type="domain" description="Pirin N-terminal" evidence="3">
    <location>
        <begin position="14"/>
        <end position="121"/>
    </location>
</feature>
<dbReference type="Gene3D" id="2.60.120.10">
    <property type="entry name" value="Jelly Rolls"/>
    <property type="match status" value="2"/>
</dbReference>
<dbReference type="InterPro" id="IPR014710">
    <property type="entry name" value="RmlC-like_jellyroll"/>
</dbReference>
<dbReference type="EMBL" id="PSPG01000005">
    <property type="protein sequence ID" value="PXF21756.1"/>
    <property type="molecule type" value="Genomic_DNA"/>
</dbReference>
<dbReference type="AlphaFoldDB" id="A0A2V3HS81"/>
<dbReference type="Pfam" id="PF17954">
    <property type="entry name" value="Pirin_C_2"/>
    <property type="match status" value="1"/>
</dbReference>
<dbReference type="Proteomes" id="UP000248161">
    <property type="component" value="Unassembled WGS sequence"/>
</dbReference>
<reference evidence="5 6" key="1">
    <citation type="journal article" date="2015" name="Nat. Commun.">
        <title>Genomic and transcriptomic evidence for scavenging of diverse organic compounds by widespread deep-sea archaea.</title>
        <authorList>
            <person name="Li M."/>
            <person name="Baker B.J."/>
            <person name="Anantharaman K."/>
            <person name="Jain S."/>
            <person name="Breier J.A."/>
            <person name="Dick G.J."/>
        </authorList>
    </citation>
    <scope>NUCLEOTIDE SEQUENCE [LARGE SCALE GENOMIC DNA]</scope>
    <source>
        <strain evidence="5">Cayman_51_deep</strain>
    </source>
</reference>
<organism evidence="5 6">
    <name type="scientific">Candidatus Thalassarchaeum betae</name>
    <dbReference type="NCBI Taxonomy" id="2599289"/>
    <lineage>
        <taxon>Archaea</taxon>
        <taxon>Methanobacteriati</taxon>
        <taxon>Thermoplasmatota</taxon>
        <taxon>Candidatus Poseidoniia</taxon>
        <taxon>Candidatus Poseidoniales</taxon>
        <taxon>Candidatus Thalassarchaeaceae</taxon>
        <taxon>Candidatus Thalassarchaeum</taxon>
    </lineage>
</organism>
<dbReference type="CDD" id="cd02910">
    <property type="entry name" value="cupin_Yhhw_N"/>
    <property type="match status" value="1"/>
</dbReference>
<keyword evidence="5" id="KW-0560">Oxidoreductase</keyword>
<accession>A0A2V3HS81</accession>
<dbReference type="GO" id="GO:0051213">
    <property type="term" value="F:dioxygenase activity"/>
    <property type="evidence" value="ECO:0007669"/>
    <property type="project" value="UniProtKB-KW"/>
</dbReference>
<keyword evidence="5" id="KW-0223">Dioxygenase</keyword>
<evidence type="ECO:0000259" key="3">
    <source>
        <dbReference type="Pfam" id="PF02678"/>
    </source>
</evidence>
<dbReference type="PIRSF" id="PIRSF006232">
    <property type="entry name" value="Pirin"/>
    <property type="match status" value="1"/>
</dbReference>
<dbReference type="Pfam" id="PF02678">
    <property type="entry name" value="Pirin"/>
    <property type="match status" value="1"/>
</dbReference>
<evidence type="ECO:0000313" key="5">
    <source>
        <dbReference type="EMBL" id="PXF21756.1"/>
    </source>
</evidence>
<name>A0A2V3HS81_9ARCH</name>
<dbReference type="PANTHER" id="PTHR43212">
    <property type="entry name" value="QUERCETIN 2,3-DIOXYGENASE"/>
    <property type="match status" value="1"/>
</dbReference>
<proteinExistence type="inferred from homology"/>
<gene>
    <name evidence="5" type="ORF">CXX69_02860</name>
</gene>
<dbReference type="InterPro" id="IPR003829">
    <property type="entry name" value="Pirin_N_dom"/>
</dbReference>
<evidence type="ECO:0000256" key="2">
    <source>
        <dbReference type="RuleBase" id="RU003457"/>
    </source>
</evidence>
<dbReference type="InterPro" id="IPR011051">
    <property type="entry name" value="RmlC_Cupin_sf"/>
</dbReference>
<dbReference type="PANTHER" id="PTHR43212:SF3">
    <property type="entry name" value="QUERCETIN 2,3-DIOXYGENASE"/>
    <property type="match status" value="1"/>
</dbReference>
<dbReference type="InterPro" id="IPR012093">
    <property type="entry name" value="Pirin"/>
</dbReference>
<evidence type="ECO:0000313" key="6">
    <source>
        <dbReference type="Proteomes" id="UP000248161"/>
    </source>
</evidence>
<sequence length="236" mass="25608">MTVLVPHPSAERGHVDHGWLDAYHSFSFARWYEPHHLGIGPLRVLNQDRIEGGRGFGAHGHDNMEIVSIVLSGAIEHEDSSGTHSVIRPGEIQIMSAGIGVVHSEMNHLEDETTELLQIWIRPDENGLPMSYQQVQADPLIGESLPCLVSPEGGERALRIHQDAYLYGGAFTNESQASHMIAAGRVGYLHVAKGTAVVNGEAYGPGDGAYIVEGGEVEIEGRSDQGYLLLFDLIGQ</sequence>
<comment type="caution">
    <text evidence="5">The sequence shown here is derived from an EMBL/GenBank/DDBJ whole genome shotgun (WGS) entry which is preliminary data.</text>
</comment>
<dbReference type="SUPFAM" id="SSF51182">
    <property type="entry name" value="RmlC-like cupins"/>
    <property type="match status" value="1"/>
</dbReference>
<evidence type="ECO:0000259" key="4">
    <source>
        <dbReference type="Pfam" id="PF17954"/>
    </source>
</evidence>